<dbReference type="AlphaFoldDB" id="A0A9W6FH75"/>
<dbReference type="Proteomes" id="UP001145094">
    <property type="component" value="Unassembled WGS sequence"/>
</dbReference>
<proteinExistence type="predicted"/>
<dbReference type="CDD" id="cd00093">
    <property type="entry name" value="HTH_XRE"/>
    <property type="match status" value="1"/>
</dbReference>
<evidence type="ECO:0000313" key="2">
    <source>
        <dbReference type="EMBL" id="GLG91685.1"/>
    </source>
</evidence>
<name>A0A9W6FH75_9FIRM</name>
<dbReference type="SMART" id="SM00530">
    <property type="entry name" value="HTH_XRE"/>
    <property type="match status" value="1"/>
</dbReference>
<reference evidence="2" key="2">
    <citation type="submission" date="2022-11" db="EMBL/GenBank/DDBJ databases">
        <title>Draft genome sequence of Sellimonas catena strain 18CBH55.</title>
        <authorList>
            <person name="Atsushi H."/>
            <person name="Moriya O."/>
            <person name="Mitsuo S."/>
        </authorList>
    </citation>
    <scope>NUCLEOTIDE SEQUENCE</scope>
    <source>
        <strain evidence="2">18CBH55</strain>
    </source>
</reference>
<organism evidence="2 3">
    <name type="scientific">Sellimonas catena</name>
    <dbReference type="NCBI Taxonomy" id="2994035"/>
    <lineage>
        <taxon>Bacteria</taxon>
        <taxon>Bacillati</taxon>
        <taxon>Bacillota</taxon>
        <taxon>Clostridia</taxon>
        <taxon>Lachnospirales</taxon>
        <taxon>Lachnospiraceae</taxon>
        <taxon>Sellimonas</taxon>
    </lineage>
</organism>
<dbReference type="InterPro" id="IPR010982">
    <property type="entry name" value="Lambda_DNA-bd_dom_sf"/>
</dbReference>
<dbReference type="GO" id="GO:0003677">
    <property type="term" value="F:DNA binding"/>
    <property type="evidence" value="ECO:0007669"/>
    <property type="project" value="InterPro"/>
</dbReference>
<gene>
    <name evidence="2" type="ORF">Selli2_31120</name>
</gene>
<comment type="caution">
    <text evidence="2">The sequence shown here is derived from an EMBL/GenBank/DDBJ whole genome shotgun (WGS) entry which is preliminary data.</text>
</comment>
<dbReference type="EMBL" id="BSCH01000024">
    <property type="protein sequence ID" value="GLG91685.1"/>
    <property type="molecule type" value="Genomic_DNA"/>
</dbReference>
<sequence>MMLMEDNYQEEREVRKKRLEAYSETIQEYTLKQSKQIIDELVKERHYQNMTQQEIANITGIMPSNLARFESGSRVPTLVVLQKYAAALGKHIEIKICDNEDEK</sequence>
<dbReference type="InterPro" id="IPR001387">
    <property type="entry name" value="Cro/C1-type_HTH"/>
</dbReference>
<reference evidence="2" key="3">
    <citation type="journal article" date="2023" name="Int. J. Syst. Evol. Microbiol.">
        <title>Sellimonas catena sp. nov., isolated from human faeces.</title>
        <authorList>
            <person name="Hisatomi A."/>
            <person name="Ohkuma M."/>
            <person name="Sakamoto M."/>
        </authorList>
    </citation>
    <scope>NUCLEOTIDE SEQUENCE</scope>
    <source>
        <strain evidence="2">18CBH55</strain>
    </source>
</reference>
<accession>A0A9W6FH75</accession>
<dbReference type="Gene3D" id="1.10.260.40">
    <property type="entry name" value="lambda repressor-like DNA-binding domains"/>
    <property type="match status" value="1"/>
</dbReference>
<dbReference type="RefSeq" id="WP_281845801.1">
    <property type="nucleotide sequence ID" value="NZ_BSCH01000024.1"/>
</dbReference>
<dbReference type="SUPFAM" id="SSF47413">
    <property type="entry name" value="lambda repressor-like DNA-binding domains"/>
    <property type="match status" value="1"/>
</dbReference>
<protein>
    <recommendedName>
        <fullName evidence="1">HTH cro/C1-type domain-containing protein</fullName>
    </recommendedName>
</protein>
<reference evidence="2" key="1">
    <citation type="submission" date="2022-11" db="EMBL/GenBank/DDBJ databases">
        <title>Draft genome sequence of Sellimonas catena strain 18CBH55.</title>
        <authorList>
            <person name="Hisatomi A."/>
            <person name="Ohkuma M."/>
            <person name="Sakamoto M."/>
        </authorList>
    </citation>
    <scope>NUCLEOTIDE SEQUENCE</scope>
    <source>
        <strain evidence="2">18CBH55</strain>
    </source>
</reference>
<evidence type="ECO:0000313" key="3">
    <source>
        <dbReference type="Proteomes" id="UP001145094"/>
    </source>
</evidence>
<dbReference type="PROSITE" id="PS50943">
    <property type="entry name" value="HTH_CROC1"/>
    <property type="match status" value="1"/>
</dbReference>
<feature type="domain" description="HTH cro/C1-type" evidence="1">
    <location>
        <begin position="41"/>
        <end position="95"/>
    </location>
</feature>
<evidence type="ECO:0000259" key="1">
    <source>
        <dbReference type="PROSITE" id="PS50943"/>
    </source>
</evidence>
<dbReference type="Pfam" id="PF01381">
    <property type="entry name" value="HTH_3"/>
    <property type="match status" value="1"/>
</dbReference>